<dbReference type="OrthoDB" id="10264505at2759"/>
<organism evidence="3 4">
    <name type="scientific">Blastocystis sp. subtype 1 (strain ATCC 50177 / NandII)</name>
    <dbReference type="NCBI Taxonomy" id="478820"/>
    <lineage>
        <taxon>Eukaryota</taxon>
        <taxon>Sar</taxon>
        <taxon>Stramenopiles</taxon>
        <taxon>Bigyra</taxon>
        <taxon>Opalozoa</taxon>
        <taxon>Opalinata</taxon>
        <taxon>Blastocystidae</taxon>
        <taxon>Blastocystis</taxon>
    </lineage>
</organism>
<keyword evidence="1" id="KW-1133">Transmembrane helix</keyword>
<protein>
    <recommendedName>
        <fullName evidence="2">Thioredoxin domain-containing protein</fullName>
    </recommendedName>
</protein>
<feature type="domain" description="Thioredoxin" evidence="2">
    <location>
        <begin position="2"/>
        <end position="115"/>
    </location>
</feature>
<reference evidence="3 4" key="1">
    <citation type="submission" date="2016-05" db="EMBL/GenBank/DDBJ databases">
        <title>Nuclear genome of Blastocystis sp. subtype 1 NandII.</title>
        <authorList>
            <person name="Gentekaki E."/>
            <person name="Curtis B."/>
            <person name="Stairs C."/>
            <person name="Eme L."/>
            <person name="Herman E."/>
            <person name="Klimes V."/>
            <person name="Arias M.C."/>
            <person name="Elias M."/>
            <person name="Hilliou F."/>
            <person name="Klute M."/>
            <person name="Malik S.-B."/>
            <person name="Pightling A."/>
            <person name="Rachubinski R."/>
            <person name="Salas D."/>
            <person name="Schlacht A."/>
            <person name="Suga H."/>
            <person name="Archibald J."/>
            <person name="Ball S.G."/>
            <person name="Clark G."/>
            <person name="Dacks J."/>
            <person name="Van Der Giezen M."/>
            <person name="Tsaousis A."/>
            <person name="Roger A."/>
        </authorList>
    </citation>
    <scope>NUCLEOTIDE SEQUENCE [LARGE SCALE GENOMIC DNA]</scope>
    <source>
        <strain evidence="4">ATCC 50177 / NandII</strain>
    </source>
</reference>
<dbReference type="PROSITE" id="PS51352">
    <property type="entry name" value="THIOREDOXIN_2"/>
    <property type="match status" value="1"/>
</dbReference>
<keyword evidence="4" id="KW-1185">Reference proteome</keyword>
<dbReference type="Gene3D" id="3.40.30.10">
    <property type="entry name" value="Glutaredoxin"/>
    <property type="match status" value="1"/>
</dbReference>
<dbReference type="SUPFAM" id="SSF52833">
    <property type="entry name" value="Thioredoxin-like"/>
    <property type="match status" value="1"/>
</dbReference>
<dbReference type="InterPro" id="IPR036249">
    <property type="entry name" value="Thioredoxin-like_sf"/>
</dbReference>
<accession>A0A196S7T6</accession>
<evidence type="ECO:0000259" key="2">
    <source>
        <dbReference type="PROSITE" id="PS51352"/>
    </source>
</evidence>
<dbReference type="InterPro" id="IPR013766">
    <property type="entry name" value="Thioredoxin_domain"/>
</dbReference>
<evidence type="ECO:0000313" key="4">
    <source>
        <dbReference type="Proteomes" id="UP000078348"/>
    </source>
</evidence>
<keyword evidence="1" id="KW-0812">Transmembrane</keyword>
<feature type="transmembrane region" description="Helical" evidence="1">
    <location>
        <begin position="123"/>
        <end position="142"/>
    </location>
</feature>
<proteinExistence type="predicted"/>
<evidence type="ECO:0000313" key="3">
    <source>
        <dbReference type="EMBL" id="OAO12137.1"/>
    </source>
</evidence>
<keyword evidence="1" id="KW-0472">Membrane</keyword>
<comment type="caution">
    <text evidence="3">The sequence shown here is derived from an EMBL/GenBank/DDBJ whole genome shotgun (WGS) entry which is preliminary data.</text>
</comment>
<dbReference type="EMBL" id="LXWW01000561">
    <property type="protein sequence ID" value="OAO12137.1"/>
    <property type="molecule type" value="Genomic_DNA"/>
</dbReference>
<dbReference type="AlphaFoldDB" id="A0A196S7T6"/>
<gene>
    <name evidence="3" type="ORF">AV274_6187</name>
</gene>
<dbReference type="Pfam" id="PF00085">
    <property type="entry name" value="Thioredoxin"/>
    <property type="match status" value="1"/>
</dbReference>
<sequence>MVLVLTARLLFHLTNDDLKTSFLETPVVVLFAYNSDCPTCEKEMQSYKEAAEEMEFFIQPRFLTVNCTVNPHICNKYKLDKMPTVLIVKKDKTRVRFTKELNSIEFRTFLKNNMPQITSNTSIYIRFSFLVVILIAILFVVLKAFNPSTRTPSYDVEENALLVSRPAPEDNKEDENHH</sequence>
<dbReference type="Proteomes" id="UP000078348">
    <property type="component" value="Unassembled WGS sequence"/>
</dbReference>
<evidence type="ECO:0000256" key="1">
    <source>
        <dbReference type="SAM" id="Phobius"/>
    </source>
</evidence>
<name>A0A196S7T6_BLAHN</name>